<dbReference type="SUPFAM" id="SSF52540">
    <property type="entry name" value="P-loop containing nucleoside triphosphate hydrolases"/>
    <property type="match status" value="1"/>
</dbReference>
<dbReference type="InterPro" id="IPR000808">
    <property type="entry name" value="Mrp-like_CS"/>
</dbReference>
<dbReference type="FunFam" id="3.40.50.300:FF:000427">
    <property type="entry name" value="Cytosolic Fe-S cluster assembly factor NUBP1"/>
    <property type="match status" value="1"/>
</dbReference>
<feature type="binding site" evidence="11">
    <location>
        <position position="26"/>
    </location>
    <ligand>
        <name>[4Fe-4S] cluster</name>
        <dbReference type="ChEBI" id="CHEBI:49883"/>
        <label>1</label>
    </ligand>
</feature>
<dbReference type="Gene3D" id="3.40.50.300">
    <property type="entry name" value="P-loop containing nucleotide triphosphate hydrolases"/>
    <property type="match status" value="1"/>
</dbReference>
<sequence>MSDVPEDAPEHCPGTQSEAAGKESACAGCPNQSICASGVTRQVDPAIEAIADRMRLVKHKILVMSGKGGVGKSTVSATLARALAERNPDKQVAVLDVDICGPSQPRMMGAENEQVHQSANGWSPIFIEDNLSLMSIGFLLGGRDDAVIWRGPRKNGMIKQFLKDVDWGELDYLIIDTPPGTSDEHISIVQYLLQASYVDGAILVTTPQEVSLLDVRKEVNFCRKTKVPIMGVVENMSAFVCPCCQTESTIFPATTGGARKMCEEMEMTFLGSIPLDPRVAQAADQGKSFLMEHADSPAATAFLDLAQKVTVACEKV</sequence>
<feature type="region of interest" description="Disordered" evidence="12">
    <location>
        <begin position="1"/>
        <end position="22"/>
    </location>
</feature>
<dbReference type="HAMAP" id="MF_02040">
    <property type="entry name" value="Mrp_NBP35"/>
    <property type="match status" value="1"/>
</dbReference>
<evidence type="ECO:0000256" key="1">
    <source>
        <dbReference type="ARBA" id="ARBA00004123"/>
    </source>
</evidence>
<evidence type="ECO:0000256" key="5">
    <source>
        <dbReference type="ARBA" id="ARBA00022723"/>
    </source>
</evidence>
<protein>
    <recommendedName>
        <fullName evidence="11">Cytosolic Fe-S cluster assembly factor NUBP1 homolog</fullName>
    </recommendedName>
</protein>
<dbReference type="GO" id="GO:0005524">
    <property type="term" value="F:ATP binding"/>
    <property type="evidence" value="ECO:0007669"/>
    <property type="project" value="UniProtKB-KW"/>
</dbReference>
<dbReference type="PANTHER" id="PTHR23264">
    <property type="entry name" value="NUCLEOTIDE-BINDING PROTEIN NBP35 YEAST -RELATED"/>
    <property type="match status" value="1"/>
</dbReference>
<dbReference type="InterPro" id="IPR027417">
    <property type="entry name" value="P-loop_NTPase"/>
</dbReference>
<dbReference type="InterPro" id="IPR028601">
    <property type="entry name" value="NUBP1/Nbp35"/>
</dbReference>
<keyword evidence="9 11" id="KW-0411">Iron-sulfur</keyword>
<name>A0A914VMJ8_9BILA</name>
<reference evidence="14" key="1">
    <citation type="submission" date="2022-11" db="UniProtKB">
        <authorList>
            <consortium name="WormBaseParasite"/>
        </authorList>
    </citation>
    <scope>IDENTIFICATION</scope>
</reference>
<dbReference type="HAMAP" id="MF_03038">
    <property type="entry name" value="NUBP1"/>
    <property type="match status" value="1"/>
</dbReference>
<feature type="binding site" evidence="11">
    <location>
        <position position="241"/>
    </location>
    <ligand>
        <name>[4Fe-4S] cluster</name>
        <dbReference type="ChEBI" id="CHEBI:49883"/>
        <label>2</label>
        <note>ligand shared with heterodimeric partner</note>
    </ligand>
</feature>
<accession>A0A914VMJ8</accession>
<dbReference type="GO" id="GO:0051539">
    <property type="term" value="F:4 iron, 4 sulfur cluster binding"/>
    <property type="evidence" value="ECO:0007669"/>
    <property type="project" value="UniProtKB-UniRule"/>
</dbReference>
<dbReference type="InterPro" id="IPR019591">
    <property type="entry name" value="Mrp/NBP35_ATP-bd"/>
</dbReference>
<dbReference type="Proteomes" id="UP000887566">
    <property type="component" value="Unplaced"/>
</dbReference>
<evidence type="ECO:0000256" key="7">
    <source>
        <dbReference type="ARBA" id="ARBA00022840"/>
    </source>
</evidence>
<dbReference type="PANTHER" id="PTHR23264:SF35">
    <property type="entry name" value="CYTOSOLIC FE-S CLUSTER ASSEMBLY FACTOR NUBP1"/>
    <property type="match status" value="1"/>
</dbReference>
<dbReference type="GO" id="GO:0046872">
    <property type="term" value="F:metal ion binding"/>
    <property type="evidence" value="ECO:0007669"/>
    <property type="project" value="UniProtKB-KW"/>
</dbReference>
<evidence type="ECO:0000256" key="12">
    <source>
        <dbReference type="SAM" id="MobiDB-lite"/>
    </source>
</evidence>
<evidence type="ECO:0000256" key="9">
    <source>
        <dbReference type="ARBA" id="ARBA00023014"/>
    </source>
</evidence>
<keyword evidence="5 11" id="KW-0479">Metal-binding</keyword>
<dbReference type="GO" id="GO:0005829">
    <property type="term" value="C:cytosol"/>
    <property type="evidence" value="ECO:0007669"/>
    <property type="project" value="TreeGrafter"/>
</dbReference>
<evidence type="ECO:0000256" key="3">
    <source>
        <dbReference type="ARBA" id="ARBA00022485"/>
    </source>
</evidence>
<evidence type="ECO:0000256" key="4">
    <source>
        <dbReference type="ARBA" id="ARBA00022490"/>
    </source>
</evidence>
<feature type="binding site" evidence="11">
    <location>
        <position position="29"/>
    </location>
    <ligand>
        <name>[4Fe-4S] cluster</name>
        <dbReference type="ChEBI" id="CHEBI:49883"/>
        <label>1</label>
    </ligand>
</feature>
<evidence type="ECO:0000256" key="8">
    <source>
        <dbReference type="ARBA" id="ARBA00023004"/>
    </source>
</evidence>
<feature type="binding site" evidence="11">
    <location>
        <position position="244"/>
    </location>
    <ligand>
        <name>[4Fe-4S] cluster</name>
        <dbReference type="ChEBI" id="CHEBI:49883"/>
        <label>2</label>
        <note>ligand shared with heterodimeric partner</note>
    </ligand>
</feature>
<comment type="similarity">
    <text evidence="11">Belongs to the Mrp/NBP35 ATP-binding proteins family. NUBP1/NBP35 subfamily.</text>
</comment>
<dbReference type="AlphaFoldDB" id="A0A914VMJ8"/>
<evidence type="ECO:0000256" key="6">
    <source>
        <dbReference type="ARBA" id="ARBA00022741"/>
    </source>
</evidence>
<dbReference type="GO" id="GO:0140663">
    <property type="term" value="F:ATP-dependent FeS chaperone activity"/>
    <property type="evidence" value="ECO:0007669"/>
    <property type="project" value="InterPro"/>
</dbReference>
<evidence type="ECO:0000256" key="2">
    <source>
        <dbReference type="ARBA" id="ARBA00004496"/>
    </source>
</evidence>
<dbReference type="InterPro" id="IPR033756">
    <property type="entry name" value="YlxH/NBP35"/>
</dbReference>
<dbReference type="WBParaSite" id="PSAMB.scaffold2236size24431.g17001.t1">
    <property type="protein sequence ID" value="PSAMB.scaffold2236size24431.g17001.t1"/>
    <property type="gene ID" value="PSAMB.scaffold2236size24431.g17001"/>
</dbReference>
<dbReference type="PROSITE" id="PS01215">
    <property type="entry name" value="MRP"/>
    <property type="match status" value="1"/>
</dbReference>
<evidence type="ECO:0000313" key="13">
    <source>
        <dbReference type="Proteomes" id="UP000887566"/>
    </source>
</evidence>
<keyword evidence="4 11" id="KW-0963">Cytoplasm</keyword>
<comment type="function">
    <text evidence="10">Component of the cytosolic iron-sulfur (Fe/S) protein assembly (CIA) machinery. Required for maturation of extramitochondrial Fe-S proteins. The NUBP1-NUBP2 heterotetramer forms a Fe-S scaffold complex, mediating the de novo assembly of an Fe-S cluster and its transfer to target apoproteins. Implicated in the regulation of centrosome duplication. Negatively regulates cilium formation and structure.</text>
</comment>
<dbReference type="CDD" id="cd02037">
    <property type="entry name" value="Mrp_NBP35"/>
    <property type="match status" value="1"/>
</dbReference>
<feature type="binding site" evidence="11">
    <location>
        <position position="12"/>
    </location>
    <ligand>
        <name>[4Fe-4S] cluster</name>
        <dbReference type="ChEBI" id="CHEBI:49883"/>
        <label>1</label>
    </ligand>
</feature>
<comment type="subunit">
    <text evidence="11">Heterotetramer of 2 NUBP1 and 2 NUBP2 chains.</text>
</comment>
<dbReference type="GO" id="GO:0005634">
    <property type="term" value="C:nucleus"/>
    <property type="evidence" value="ECO:0007669"/>
    <property type="project" value="UniProtKB-SubCell"/>
</dbReference>
<evidence type="ECO:0000313" key="14">
    <source>
        <dbReference type="WBParaSite" id="PSAMB.scaffold2236size24431.g17001.t1"/>
    </source>
</evidence>
<evidence type="ECO:0000256" key="11">
    <source>
        <dbReference type="HAMAP-Rule" id="MF_03038"/>
    </source>
</evidence>
<feature type="binding site" evidence="11">
    <location>
        <begin position="66"/>
        <end position="73"/>
    </location>
    <ligand>
        <name>ATP</name>
        <dbReference type="ChEBI" id="CHEBI:30616"/>
    </ligand>
</feature>
<keyword evidence="7 11" id="KW-0067">ATP-binding</keyword>
<organism evidence="13 14">
    <name type="scientific">Plectus sambesii</name>
    <dbReference type="NCBI Taxonomy" id="2011161"/>
    <lineage>
        <taxon>Eukaryota</taxon>
        <taxon>Metazoa</taxon>
        <taxon>Ecdysozoa</taxon>
        <taxon>Nematoda</taxon>
        <taxon>Chromadorea</taxon>
        <taxon>Plectida</taxon>
        <taxon>Plectina</taxon>
        <taxon>Plectoidea</taxon>
        <taxon>Plectidae</taxon>
        <taxon>Plectus</taxon>
    </lineage>
</organism>
<comment type="subcellular location">
    <subcellularLocation>
        <location evidence="2 11">Cytoplasm</location>
    </subcellularLocation>
    <subcellularLocation>
        <location evidence="1">Nucleus</location>
    </subcellularLocation>
</comment>
<keyword evidence="8 11" id="KW-0408">Iron</keyword>
<proteinExistence type="inferred from homology"/>
<comment type="cofactor">
    <cofactor evidence="11">
        <name>[4Fe-4S] cluster</name>
        <dbReference type="ChEBI" id="CHEBI:49883"/>
    </cofactor>
    <text evidence="11">Binds 4 [4Fe-4S] clusters per heterotetramer. Contains two stable clusters in the N-termini of NUBP1 and two labile, bridging clusters between subunits of the NUBP1-NUBP2 heterotetramer.</text>
</comment>
<evidence type="ECO:0000256" key="10">
    <source>
        <dbReference type="ARBA" id="ARBA00054528"/>
    </source>
</evidence>
<keyword evidence="6 11" id="KW-0547">Nucleotide-binding</keyword>
<keyword evidence="3 11" id="KW-0004">4Fe-4S</keyword>
<feature type="binding site" evidence="11">
    <location>
        <position position="35"/>
    </location>
    <ligand>
        <name>[4Fe-4S] cluster</name>
        <dbReference type="ChEBI" id="CHEBI:49883"/>
        <label>1</label>
    </ligand>
</feature>
<dbReference type="GO" id="GO:0016226">
    <property type="term" value="P:iron-sulfur cluster assembly"/>
    <property type="evidence" value="ECO:0007669"/>
    <property type="project" value="UniProtKB-UniRule"/>
</dbReference>
<keyword evidence="13" id="KW-1185">Reference proteome</keyword>
<dbReference type="Pfam" id="PF10609">
    <property type="entry name" value="ParA"/>
    <property type="match status" value="1"/>
</dbReference>